<dbReference type="EMBL" id="AOSG01000002">
    <property type="protein sequence ID" value="EOR72734.1"/>
    <property type="molecule type" value="Genomic_DNA"/>
</dbReference>
<dbReference type="AlphaFoldDB" id="A0A9P2TDT0"/>
<proteinExistence type="predicted"/>
<evidence type="ECO:0000313" key="3">
    <source>
        <dbReference type="Proteomes" id="UP000014184"/>
    </source>
</evidence>
<dbReference type="Proteomes" id="UP000014184">
    <property type="component" value="Unassembled WGS sequence"/>
</dbReference>
<reference evidence="2 3" key="1">
    <citation type="journal article" date="2013" name="Genome Announc.">
        <title>Draft Genome Sequence of the Lignocellulose Decomposer Thermobifida fusca Strain TM51.</title>
        <authorList>
            <person name="Toth A."/>
            <person name="Barna T."/>
            <person name="Nagy I."/>
            <person name="Horvath B."/>
            <person name="Nagy I."/>
            <person name="Tancsics A."/>
            <person name="Kriszt B."/>
            <person name="Baka E."/>
            <person name="Fekete C."/>
            <person name="Kukolya J."/>
        </authorList>
    </citation>
    <scope>NUCLEOTIDE SEQUENCE [LARGE SCALE GENOMIC DNA]</scope>
    <source>
        <strain evidence="2 3">TM51</strain>
    </source>
</reference>
<dbReference type="InterPro" id="IPR019965">
    <property type="entry name" value="PPOX_F420-dep_Rv2061_put"/>
</dbReference>
<feature type="domain" description="Pyridoxamine 5'-phosphate oxidase N-terminal" evidence="1">
    <location>
        <begin position="9"/>
        <end position="94"/>
    </location>
</feature>
<dbReference type="Gene3D" id="2.30.110.10">
    <property type="entry name" value="Electron Transport, Fmn-binding Protein, Chain A"/>
    <property type="match status" value="1"/>
</dbReference>
<accession>A0A9P2TDT0</accession>
<sequence>MPGTALLHQFRHQRIALLTTYLNNGKTPVHTPVSIALDGDRLLFRVGKDSSTAARMTENPLVDLRTCTFRGEPTGAPVRGRVRPLSGEEAHRAARLLARGHLITRRWMLPLSYRMLRYEPVHYELLPVGDDAGDNPVEKVAG</sequence>
<keyword evidence="3" id="KW-1185">Reference proteome</keyword>
<comment type="caution">
    <text evidence="2">The sequence shown here is derived from an EMBL/GenBank/DDBJ whole genome shotgun (WGS) entry which is preliminary data.</text>
</comment>
<dbReference type="NCBIfam" id="TIGR03666">
    <property type="entry name" value="Rv2061_F420"/>
    <property type="match status" value="1"/>
</dbReference>
<organism evidence="2 3">
    <name type="scientific">Thermobifida fusca TM51</name>
    <dbReference type="NCBI Taxonomy" id="1169414"/>
    <lineage>
        <taxon>Bacteria</taxon>
        <taxon>Bacillati</taxon>
        <taxon>Actinomycetota</taxon>
        <taxon>Actinomycetes</taxon>
        <taxon>Streptosporangiales</taxon>
        <taxon>Nocardiopsidaceae</taxon>
        <taxon>Thermobifida</taxon>
    </lineage>
</organism>
<dbReference type="SUPFAM" id="SSF50475">
    <property type="entry name" value="FMN-binding split barrel"/>
    <property type="match status" value="1"/>
</dbReference>
<dbReference type="RefSeq" id="WP_011290540.1">
    <property type="nucleotide sequence ID" value="NZ_AOSG01000002.1"/>
</dbReference>
<dbReference type="InterPro" id="IPR011576">
    <property type="entry name" value="Pyridox_Oxase_N"/>
</dbReference>
<dbReference type="Pfam" id="PF01243">
    <property type="entry name" value="PNPOx_N"/>
    <property type="match status" value="1"/>
</dbReference>
<name>A0A9P2TDT0_THEFU</name>
<protein>
    <recommendedName>
        <fullName evidence="1">Pyridoxamine 5'-phosphate oxidase N-terminal domain-containing protein</fullName>
    </recommendedName>
</protein>
<evidence type="ECO:0000313" key="2">
    <source>
        <dbReference type="EMBL" id="EOR72734.1"/>
    </source>
</evidence>
<gene>
    <name evidence="2" type="ORF">TM51_00786</name>
</gene>
<dbReference type="InterPro" id="IPR012349">
    <property type="entry name" value="Split_barrel_FMN-bd"/>
</dbReference>
<evidence type="ECO:0000259" key="1">
    <source>
        <dbReference type="Pfam" id="PF01243"/>
    </source>
</evidence>